<evidence type="ECO:0000313" key="1">
    <source>
        <dbReference type="EMBL" id="EMY81109.1"/>
    </source>
</evidence>
<protein>
    <recommendedName>
        <fullName evidence="3">Lipoprotein</fullName>
    </recommendedName>
</protein>
<dbReference type="AlphaFoldDB" id="N1WVG8"/>
<dbReference type="EMBL" id="APLF01000008">
    <property type="protein sequence ID" value="EMY81109.1"/>
    <property type="molecule type" value="Genomic_DNA"/>
</dbReference>
<organism evidence="1 2">
    <name type="scientific">Psychroflexus gondwanensis ACAM 44</name>
    <dbReference type="NCBI Taxonomy" id="1189619"/>
    <lineage>
        <taxon>Bacteria</taxon>
        <taxon>Pseudomonadati</taxon>
        <taxon>Bacteroidota</taxon>
        <taxon>Flavobacteriia</taxon>
        <taxon>Flavobacteriales</taxon>
        <taxon>Flavobacteriaceae</taxon>
        <taxon>Psychroflexus</taxon>
    </lineage>
</organism>
<accession>N1WVG8</accession>
<name>N1WVG8_9FLAO</name>
<gene>
    <name evidence="1" type="ORF">pgond44_08872</name>
</gene>
<dbReference type="Proteomes" id="UP000012317">
    <property type="component" value="Unassembled WGS sequence"/>
</dbReference>
<keyword evidence="2" id="KW-1185">Reference proteome</keyword>
<dbReference type="eggNOG" id="ENOG503378Y">
    <property type="taxonomic scope" value="Bacteria"/>
</dbReference>
<comment type="caution">
    <text evidence="1">The sequence shown here is derived from an EMBL/GenBank/DDBJ whole genome shotgun (WGS) entry which is preliminary data.</text>
</comment>
<evidence type="ECO:0000313" key="2">
    <source>
        <dbReference type="Proteomes" id="UP000012317"/>
    </source>
</evidence>
<dbReference type="PROSITE" id="PS51257">
    <property type="entry name" value="PROKAR_LIPOPROTEIN"/>
    <property type="match status" value="1"/>
</dbReference>
<proteinExistence type="predicted"/>
<reference evidence="1 2" key="1">
    <citation type="journal article" date="2014" name="Genome Biol. Evol.">
        <title>Extensive gene acquisition in the extremely psychrophilic bacterial species Psychroflexus torquis and the link to sea-ice ecosystem specialism.</title>
        <authorList>
            <person name="Feng S."/>
            <person name="Powell S.M."/>
            <person name="Wilson R."/>
            <person name="Bowman J.P."/>
        </authorList>
    </citation>
    <scope>NUCLEOTIDE SEQUENCE [LARGE SCALE GENOMIC DNA]</scope>
    <source>
        <strain evidence="1 2">ACAM 44</strain>
    </source>
</reference>
<sequence>MLSLWKYQMKNITHILFLFLIFLVIPTSTILACENSSDKAEVVSTSCSKQDDHSEKKSCCDSGDESCDGFCNNNSCHCPVSVNTPIFKNNYQSKLNNNFKLLDNNWAYVQLIPKAVYISIWLPPNIS</sequence>
<evidence type="ECO:0008006" key="3">
    <source>
        <dbReference type="Google" id="ProtNLM"/>
    </source>
</evidence>